<evidence type="ECO:0000313" key="2">
    <source>
        <dbReference type="Proteomes" id="UP001597110"/>
    </source>
</evidence>
<proteinExistence type="predicted"/>
<evidence type="ECO:0000313" key="1">
    <source>
        <dbReference type="EMBL" id="MFD0726577.1"/>
    </source>
</evidence>
<dbReference type="NCBIfam" id="TIGR03347">
    <property type="entry name" value="VI_chp_1"/>
    <property type="match status" value="1"/>
</dbReference>
<dbReference type="Pfam" id="PF06996">
    <property type="entry name" value="T6SS_TssG"/>
    <property type="match status" value="1"/>
</dbReference>
<keyword evidence="2" id="KW-1185">Reference proteome</keyword>
<gene>
    <name evidence="1" type="primary">tssG</name>
    <name evidence="1" type="ORF">ACFQ0E_13330</name>
</gene>
<name>A0ABW2YDX6_9GAMM</name>
<dbReference type="PANTHER" id="PTHR35564:SF4">
    <property type="entry name" value="CYTOPLASMIC PROTEIN"/>
    <property type="match status" value="1"/>
</dbReference>
<sequence length="364" mass="39697">MATAGGQPGPSLIGAVVGQYARFDVHQLVRLLRHRSEGPWPVDARLRFRADLGAAFPGHEVTRLGKAPPMPAFRLAMRERGEMPVRVELRTPNYCVASELGPLPEPFLEWVREQERIGGHAMPAFLDVFNQRLHVLRHDLKSTAVRALDPAPPEATRYAAQLASLMGLGLKAQQAQVPLPMRAWLGLAGLMVNTRKSGAVVAQVMTTYLGVHCKLRMLVGRWRPLEPRDRICLGRCGHRLGDGALLGQSMWDARAAVALDVGFVSFQRLCALLPLRVQRSGERWPDAGHRGLVSMLRLLLDRRFDCEVGIAVDPDTVPPPVLRGSPAAGTVGLRLGQTAWLGRPAAPQLRFTVPAFDGHAGGAA</sequence>
<dbReference type="PANTHER" id="PTHR35564">
    <property type="match status" value="1"/>
</dbReference>
<dbReference type="EMBL" id="JBHTIF010000002">
    <property type="protein sequence ID" value="MFD0726577.1"/>
    <property type="molecule type" value="Genomic_DNA"/>
</dbReference>
<dbReference type="Proteomes" id="UP001597110">
    <property type="component" value="Unassembled WGS sequence"/>
</dbReference>
<dbReference type="RefSeq" id="WP_386824556.1">
    <property type="nucleotide sequence ID" value="NZ_JBHTIF010000002.1"/>
</dbReference>
<dbReference type="InterPro" id="IPR010732">
    <property type="entry name" value="T6SS_TssG-like"/>
</dbReference>
<organism evidence="1 2">
    <name type="scientific">Lysobacter brunescens</name>
    <dbReference type="NCBI Taxonomy" id="262323"/>
    <lineage>
        <taxon>Bacteria</taxon>
        <taxon>Pseudomonadati</taxon>
        <taxon>Pseudomonadota</taxon>
        <taxon>Gammaproteobacteria</taxon>
        <taxon>Lysobacterales</taxon>
        <taxon>Lysobacteraceae</taxon>
        <taxon>Lysobacter</taxon>
    </lineage>
</organism>
<protein>
    <submittedName>
        <fullName evidence="1">Type VI secretion system baseplate subunit TssG</fullName>
    </submittedName>
</protein>
<comment type="caution">
    <text evidence="1">The sequence shown here is derived from an EMBL/GenBank/DDBJ whole genome shotgun (WGS) entry which is preliminary data.</text>
</comment>
<reference evidence="2" key="1">
    <citation type="journal article" date="2019" name="Int. J. Syst. Evol. Microbiol.">
        <title>The Global Catalogue of Microorganisms (GCM) 10K type strain sequencing project: providing services to taxonomists for standard genome sequencing and annotation.</title>
        <authorList>
            <consortium name="The Broad Institute Genomics Platform"/>
            <consortium name="The Broad Institute Genome Sequencing Center for Infectious Disease"/>
            <person name="Wu L."/>
            <person name="Ma J."/>
        </authorList>
    </citation>
    <scope>NUCLEOTIDE SEQUENCE [LARGE SCALE GENOMIC DNA]</scope>
    <source>
        <strain evidence="2">CCUG 55585</strain>
    </source>
</reference>
<accession>A0ABW2YDX6</accession>